<comment type="caution">
    <text evidence="1">The sequence shown here is derived from an EMBL/GenBank/DDBJ whole genome shotgun (WGS) entry which is preliminary data.</text>
</comment>
<name>A0A0F9NNP5_9ZZZZ</name>
<feature type="non-terminal residue" evidence="1">
    <location>
        <position position="34"/>
    </location>
</feature>
<dbReference type="AlphaFoldDB" id="A0A0F9NNP5"/>
<evidence type="ECO:0000313" key="1">
    <source>
        <dbReference type="EMBL" id="KKM82917.1"/>
    </source>
</evidence>
<organism evidence="1">
    <name type="scientific">marine sediment metagenome</name>
    <dbReference type="NCBI Taxonomy" id="412755"/>
    <lineage>
        <taxon>unclassified sequences</taxon>
        <taxon>metagenomes</taxon>
        <taxon>ecological metagenomes</taxon>
    </lineage>
</organism>
<sequence length="34" mass="3484">MATVITDLTGLENIANDLAGDYELGNNIDASATS</sequence>
<protein>
    <submittedName>
        <fullName evidence="1">Uncharacterized protein</fullName>
    </submittedName>
</protein>
<reference evidence="1" key="1">
    <citation type="journal article" date="2015" name="Nature">
        <title>Complex archaea that bridge the gap between prokaryotes and eukaryotes.</title>
        <authorList>
            <person name="Spang A."/>
            <person name="Saw J.H."/>
            <person name="Jorgensen S.L."/>
            <person name="Zaremba-Niedzwiedzka K."/>
            <person name="Martijn J."/>
            <person name="Lind A.E."/>
            <person name="van Eijk R."/>
            <person name="Schleper C."/>
            <person name="Guy L."/>
            <person name="Ettema T.J."/>
        </authorList>
    </citation>
    <scope>NUCLEOTIDE SEQUENCE</scope>
</reference>
<dbReference type="EMBL" id="LAZR01007792">
    <property type="protein sequence ID" value="KKM82917.1"/>
    <property type="molecule type" value="Genomic_DNA"/>
</dbReference>
<gene>
    <name evidence="1" type="ORF">LCGC14_1314740</name>
</gene>
<proteinExistence type="predicted"/>
<accession>A0A0F9NNP5</accession>